<dbReference type="SMART" id="SM00347">
    <property type="entry name" value="HTH_MARR"/>
    <property type="match status" value="1"/>
</dbReference>
<dbReference type="SUPFAM" id="SSF46785">
    <property type="entry name" value="Winged helix' DNA-binding domain"/>
    <property type="match status" value="1"/>
</dbReference>
<gene>
    <name evidence="2" type="ORF">ACFQS9_23120</name>
</gene>
<accession>A0ABW2S3S2</accession>
<dbReference type="Gene3D" id="1.10.10.10">
    <property type="entry name" value="Winged helix-like DNA-binding domain superfamily/Winged helix DNA-binding domain"/>
    <property type="match status" value="1"/>
</dbReference>
<protein>
    <submittedName>
        <fullName evidence="2">MarR family winged helix-turn-helix transcriptional regulator</fullName>
    </submittedName>
</protein>
<name>A0ABW2S3S2_9NOCA</name>
<evidence type="ECO:0000313" key="3">
    <source>
        <dbReference type="Proteomes" id="UP001596484"/>
    </source>
</evidence>
<dbReference type="PROSITE" id="PS50995">
    <property type="entry name" value="HTH_MARR_2"/>
    <property type="match status" value="1"/>
</dbReference>
<feature type="domain" description="HTH marR-type" evidence="1">
    <location>
        <begin position="1"/>
        <end position="144"/>
    </location>
</feature>
<keyword evidence="3" id="KW-1185">Reference proteome</keyword>
<dbReference type="EMBL" id="JBHTCS010000028">
    <property type="protein sequence ID" value="MFC7450795.1"/>
    <property type="molecule type" value="Genomic_DNA"/>
</dbReference>
<dbReference type="InterPro" id="IPR000835">
    <property type="entry name" value="HTH_MarR-typ"/>
</dbReference>
<dbReference type="PANTHER" id="PTHR33164">
    <property type="entry name" value="TRANSCRIPTIONAL REGULATOR, MARR FAMILY"/>
    <property type="match status" value="1"/>
</dbReference>
<dbReference type="InterPro" id="IPR039422">
    <property type="entry name" value="MarR/SlyA-like"/>
</dbReference>
<dbReference type="Pfam" id="PF01047">
    <property type="entry name" value="MarR"/>
    <property type="match status" value="1"/>
</dbReference>
<comment type="caution">
    <text evidence="2">The sequence shown here is derived from an EMBL/GenBank/DDBJ whole genome shotgun (WGS) entry which is preliminary data.</text>
</comment>
<organism evidence="2 3">
    <name type="scientific">Rhodococcus daqingensis</name>
    <dbReference type="NCBI Taxonomy" id="2479363"/>
    <lineage>
        <taxon>Bacteria</taxon>
        <taxon>Bacillati</taxon>
        <taxon>Actinomycetota</taxon>
        <taxon>Actinomycetes</taxon>
        <taxon>Mycobacteriales</taxon>
        <taxon>Nocardiaceae</taxon>
        <taxon>Rhodococcus</taxon>
    </lineage>
</organism>
<dbReference type="PRINTS" id="PR00598">
    <property type="entry name" value="HTHMARR"/>
</dbReference>
<proteinExistence type="predicted"/>
<dbReference type="InterPro" id="IPR036388">
    <property type="entry name" value="WH-like_DNA-bd_sf"/>
</dbReference>
<dbReference type="CDD" id="cd00090">
    <property type="entry name" value="HTH_ARSR"/>
    <property type="match status" value="1"/>
</dbReference>
<dbReference type="InterPro" id="IPR011991">
    <property type="entry name" value="ArsR-like_HTH"/>
</dbReference>
<dbReference type="Proteomes" id="UP001596484">
    <property type="component" value="Unassembled WGS sequence"/>
</dbReference>
<dbReference type="RefSeq" id="WP_378408891.1">
    <property type="nucleotide sequence ID" value="NZ_JBHTCS010000028.1"/>
</dbReference>
<dbReference type="PANTHER" id="PTHR33164:SF106">
    <property type="entry name" value="TRANSCRIPTIONAL REGULATORY PROTEIN"/>
    <property type="match status" value="1"/>
</dbReference>
<sequence length="160" mass="18117">MSSDLNVKGYVVGQAMQRYQAAVDDFDREMARLLGVNNTDLRCLEMLLDEQESEVTPRAIADNLGLTTGSVTTMLDRLERAGYLTRARHTSDRRKVLVHATPAGRECVWKMLGPMLEDATQNVTAHFTVDELDVVERFVTRAAEVQRRHVERLRARDTLA</sequence>
<evidence type="ECO:0000313" key="2">
    <source>
        <dbReference type="EMBL" id="MFC7450795.1"/>
    </source>
</evidence>
<reference evidence="3" key="1">
    <citation type="journal article" date="2019" name="Int. J. Syst. Evol. Microbiol.">
        <title>The Global Catalogue of Microorganisms (GCM) 10K type strain sequencing project: providing services to taxonomists for standard genome sequencing and annotation.</title>
        <authorList>
            <consortium name="The Broad Institute Genomics Platform"/>
            <consortium name="The Broad Institute Genome Sequencing Center for Infectious Disease"/>
            <person name="Wu L."/>
            <person name="Ma J."/>
        </authorList>
    </citation>
    <scope>NUCLEOTIDE SEQUENCE [LARGE SCALE GENOMIC DNA]</scope>
    <source>
        <strain evidence="3">ICMP 19430</strain>
    </source>
</reference>
<dbReference type="InterPro" id="IPR036390">
    <property type="entry name" value="WH_DNA-bd_sf"/>
</dbReference>
<evidence type="ECO:0000259" key="1">
    <source>
        <dbReference type="PROSITE" id="PS50995"/>
    </source>
</evidence>